<organism evidence="2 3">
    <name type="scientific">Gulosibacter macacae</name>
    <dbReference type="NCBI Taxonomy" id="2488791"/>
    <lineage>
        <taxon>Bacteria</taxon>
        <taxon>Bacillati</taxon>
        <taxon>Actinomycetota</taxon>
        <taxon>Actinomycetes</taxon>
        <taxon>Micrococcales</taxon>
        <taxon>Microbacteriaceae</taxon>
        <taxon>Gulosibacter</taxon>
    </lineage>
</organism>
<dbReference type="AlphaFoldDB" id="A0A3P3W0H8"/>
<dbReference type="Gene3D" id="3.40.50.720">
    <property type="entry name" value="NAD(P)-binding Rossmann-like Domain"/>
    <property type="match status" value="1"/>
</dbReference>
<gene>
    <name evidence="2" type="ORF">EG850_05100</name>
</gene>
<evidence type="ECO:0000313" key="2">
    <source>
        <dbReference type="EMBL" id="RRJ87199.1"/>
    </source>
</evidence>
<proteinExistence type="predicted"/>
<dbReference type="PANTHER" id="PTHR15020">
    <property type="entry name" value="FLAVIN REDUCTASE-RELATED"/>
    <property type="match status" value="1"/>
</dbReference>
<dbReference type="EMBL" id="RQVS01000005">
    <property type="protein sequence ID" value="RRJ87199.1"/>
    <property type="molecule type" value="Genomic_DNA"/>
</dbReference>
<dbReference type="Pfam" id="PF13460">
    <property type="entry name" value="NAD_binding_10"/>
    <property type="match status" value="1"/>
</dbReference>
<dbReference type="PANTHER" id="PTHR15020:SF50">
    <property type="entry name" value="UPF0659 PROTEIN YMR090W"/>
    <property type="match status" value="1"/>
</dbReference>
<feature type="domain" description="NAD(P)-binding" evidence="1">
    <location>
        <begin position="9"/>
        <end position="150"/>
    </location>
</feature>
<protein>
    <submittedName>
        <fullName evidence="2">NAD-dependent epimerase/dehydratase family protein</fullName>
    </submittedName>
</protein>
<dbReference type="OrthoDB" id="4248066at2"/>
<sequence>MTSTVAIVGGNGQIARMLTELLVDEGSAVRSIVRNAEQVDSLRELGAEPVVCDLEQAATTELAGALSGCDAVVFAAGAGPGSGATRKHTVDFEGSVKSMRTAVEAGVTRFVQISFIGAEDPVPTGTDEVFAAYWDAKRAADEALREEALD</sequence>
<accession>A0A3P3W0H8</accession>
<evidence type="ECO:0000259" key="1">
    <source>
        <dbReference type="Pfam" id="PF13460"/>
    </source>
</evidence>
<dbReference type="Proteomes" id="UP000274391">
    <property type="component" value="Unassembled WGS sequence"/>
</dbReference>
<keyword evidence="3" id="KW-1185">Reference proteome</keyword>
<reference evidence="2 3" key="1">
    <citation type="submission" date="2018-11" db="EMBL/GenBank/DDBJ databases">
        <title>YIM 102482-1 draft genome.</title>
        <authorList>
            <person name="Li G."/>
            <person name="Jiang Y."/>
        </authorList>
    </citation>
    <scope>NUCLEOTIDE SEQUENCE [LARGE SCALE GENOMIC DNA]</scope>
    <source>
        <strain evidence="2 3">YIM 102482-1</strain>
    </source>
</reference>
<name>A0A3P3W0H8_9MICO</name>
<evidence type="ECO:0000313" key="3">
    <source>
        <dbReference type="Proteomes" id="UP000274391"/>
    </source>
</evidence>
<dbReference type="InterPro" id="IPR016040">
    <property type="entry name" value="NAD(P)-bd_dom"/>
</dbReference>
<comment type="caution">
    <text evidence="2">The sequence shown here is derived from an EMBL/GenBank/DDBJ whole genome shotgun (WGS) entry which is preliminary data.</text>
</comment>
<dbReference type="RefSeq" id="WP_124970939.1">
    <property type="nucleotide sequence ID" value="NZ_RQVS01000005.1"/>
</dbReference>
<dbReference type="InterPro" id="IPR036291">
    <property type="entry name" value="NAD(P)-bd_dom_sf"/>
</dbReference>
<dbReference type="SUPFAM" id="SSF51735">
    <property type="entry name" value="NAD(P)-binding Rossmann-fold domains"/>
    <property type="match status" value="1"/>
</dbReference>